<evidence type="ECO:0000256" key="1">
    <source>
        <dbReference type="ARBA" id="ARBA00010136"/>
    </source>
</evidence>
<dbReference type="GO" id="GO:0005615">
    <property type="term" value="C:extracellular space"/>
    <property type="evidence" value="ECO:0007669"/>
    <property type="project" value="TreeGrafter"/>
</dbReference>
<feature type="binding site" evidence="8">
    <location>
        <position position="378"/>
    </location>
    <ligand>
        <name>Zn(2+)</name>
        <dbReference type="ChEBI" id="CHEBI:29105"/>
        <note>catalytic</note>
    </ligand>
</feature>
<dbReference type="AlphaFoldDB" id="A0AAW1P457"/>
<reference evidence="14 15" key="1">
    <citation type="journal article" date="2024" name="Nat. Commun.">
        <title>Phylogenomics reveals the evolutionary origins of lichenization in chlorophyte algae.</title>
        <authorList>
            <person name="Puginier C."/>
            <person name="Libourel C."/>
            <person name="Otte J."/>
            <person name="Skaloud P."/>
            <person name="Haon M."/>
            <person name="Grisel S."/>
            <person name="Petersen M."/>
            <person name="Berrin J.G."/>
            <person name="Delaux P.M."/>
            <person name="Dal Grande F."/>
            <person name="Keller J."/>
        </authorList>
    </citation>
    <scope>NUCLEOTIDE SEQUENCE [LARGE SCALE GENOMIC DNA]</scope>
    <source>
        <strain evidence="14 15">SAG 2036</strain>
    </source>
</reference>
<feature type="active site" description="Proton acceptor" evidence="7">
    <location>
        <position position="356"/>
    </location>
</feature>
<sequence length="838" mass="88930">MRALSPVWLAVLGCLTSFVQGNPDFCSWQGLYLPPERPFLPAEYKTQLQFSSSNFVVNQTEALLAFNGTSSVSFKSQVVSQCVVLNAVNINISQIGLSKQGGAESQLCQDNTTCSALIKLAPKGQIVLDLGKSNQLSPGDNVTLAFTYTALLTHKGTGVYRTPPHTFINSNGTEEEGLIIASQHEDFYARQAVPSFDEPNLKARWIVSYDVPNGFTALANGQQISQQPGLTPGSTTFTFQSTPIMSSYLFAVVIGQLEHLEGRTADGKPVGVWCVPGKQGWLGYALQAAVGALDFYTNWTGVHLPLEKIDYVAVPGKGGAMENWGLLQFDERRFLVDPETEDAYGRYISLNVICHETSHQWFGDYITLEDFGEYTVNEGVTSFMEYKCMQAVDPSFLTQPLRHVSTAPAGQPPGVHEGPRYQALQAAAKPTTDSVVATRVDNGTWPGAPTDIQAYNFGSALIASLEGGFGEDAIQAGLVNLLHTFAYSNLRFDQVLATLQEAALNASAEGPLEGSPFFENLQQADFRPWAHDRGYPIVDVTTGQNGRLLVSQQTAVSFGQPASPNDLQGTTDPVNASSLEALWPVFLAPTSAFYNDSSELASPVTPISLALVESNDSSLQAPVGTGPSVISSGATGLYRVRYTSAQTQQLAAVLATLDVGDLSDPSSGQIAALVEASALIDDSFALLATGYVTPADAIQIARSTAFSPASLTGLGQFLLLKPLIDGLNNVKAVLSTQSSSCIDAAGQLPQQLLLAQATYILARLSVDGTFEEAAFSGPSDELFFKLSAGQVLAAAALQQPQLALVGQAALANGSSVAPDVRGAALKSALASAARPQGQ</sequence>
<feature type="signal peptide" evidence="11">
    <location>
        <begin position="1"/>
        <end position="21"/>
    </location>
</feature>
<dbReference type="InterPro" id="IPR014782">
    <property type="entry name" value="Peptidase_M1_dom"/>
</dbReference>
<dbReference type="Gene3D" id="1.10.390.10">
    <property type="entry name" value="Neutral Protease Domain 2"/>
    <property type="match status" value="1"/>
</dbReference>
<organism evidence="14 15">
    <name type="scientific">Symbiochloris irregularis</name>
    <dbReference type="NCBI Taxonomy" id="706552"/>
    <lineage>
        <taxon>Eukaryota</taxon>
        <taxon>Viridiplantae</taxon>
        <taxon>Chlorophyta</taxon>
        <taxon>core chlorophytes</taxon>
        <taxon>Trebouxiophyceae</taxon>
        <taxon>Trebouxiales</taxon>
        <taxon>Trebouxiaceae</taxon>
        <taxon>Symbiochloris</taxon>
    </lineage>
</organism>
<feature type="domain" description="Peptidase M1 membrane alanine aminopeptidase" evidence="12">
    <location>
        <begin position="284"/>
        <end position="503"/>
    </location>
</feature>
<evidence type="ECO:0000256" key="11">
    <source>
        <dbReference type="SAM" id="SignalP"/>
    </source>
</evidence>
<dbReference type="GO" id="GO:0016020">
    <property type="term" value="C:membrane"/>
    <property type="evidence" value="ECO:0007669"/>
    <property type="project" value="TreeGrafter"/>
</dbReference>
<keyword evidence="6 10" id="KW-0482">Metalloprotease</keyword>
<keyword evidence="15" id="KW-1185">Reference proteome</keyword>
<feature type="domain" description="Aminopeptidase N-like N-terminal" evidence="13">
    <location>
        <begin position="63"/>
        <end position="249"/>
    </location>
</feature>
<evidence type="ECO:0000256" key="5">
    <source>
        <dbReference type="ARBA" id="ARBA00022833"/>
    </source>
</evidence>
<dbReference type="SUPFAM" id="SSF55486">
    <property type="entry name" value="Metalloproteases ('zincins'), catalytic domain"/>
    <property type="match status" value="1"/>
</dbReference>
<dbReference type="InterPro" id="IPR042097">
    <property type="entry name" value="Aminopeptidase_N-like_N_sf"/>
</dbReference>
<protein>
    <recommendedName>
        <fullName evidence="10">Aminopeptidase</fullName>
        <ecNumber evidence="10">3.4.11.-</ecNumber>
    </recommendedName>
</protein>
<evidence type="ECO:0000256" key="9">
    <source>
        <dbReference type="PIRSR" id="PIRSR634016-4"/>
    </source>
</evidence>
<evidence type="ECO:0000256" key="4">
    <source>
        <dbReference type="ARBA" id="ARBA00022801"/>
    </source>
</evidence>
<keyword evidence="2 10" id="KW-0645">Protease</keyword>
<dbReference type="GO" id="GO:0042277">
    <property type="term" value="F:peptide binding"/>
    <property type="evidence" value="ECO:0007669"/>
    <property type="project" value="TreeGrafter"/>
</dbReference>
<evidence type="ECO:0000256" key="3">
    <source>
        <dbReference type="ARBA" id="ARBA00022723"/>
    </source>
</evidence>
<dbReference type="Proteomes" id="UP001465755">
    <property type="component" value="Unassembled WGS sequence"/>
</dbReference>
<dbReference type="Pfam" id="PF17900">
    <property type="entry name" value="Peptidase_M1_N"/>
    <property type="match status" value="1"/>
</dbReference>
<dbReference type="EMBL" id="JALJOQ010000062">
    <property type="protein sequence ID" value="KAK9803097.1"/>
    <property type="molecule type" value="Genomic_DNA"/>
</dbReference>
<dbReference type="InterPro" id="IPR027268">
    <property type="entry name" value="Peptidase_M4/M1_CTD_sf"/>
</dbReference>
<evidence type="ECO:0000313" key="15">
    <source>
        <dbReference type="Proteomes" id="UP001465755"/>
    </source>
</evidence>
<comment type="similarity">
    <text evidence="1 10">Belongs to the peptidase M1 family.</text>
</comment>
<accession>A0AAW1P457</accession>
<comment type="cofactor">
    <cofactor evidence="8 10">
        <name>Zn(2+)</name>
        <dbReference type="ChEBI" id="CHEBI:29105"/>
    </cofactor>
    <text evidence="8 10">Binds 1 zinc ion per subunit.</text>
</comment>
<comment type="caution">
    <text evidence="14">The sequence shown here is derived from an EMBL/GenBank/DDBJ whole genome shotgun (WGS) entry which is preliminary data.</text>
</comment>
<dbReference type="CDD" id="cd09601">
    <property type="entry name" value="M1_APN-Q_like"/>
    <property type="match status" value="1"/>
</dbReference>
<evidence type="ECO:0000256" key="6">
    <source>
        <dbReference type="ARBA" id="ARBA00023049"/>
    </source>
</evidence>
<dbReference type="GO" id="GO:0043171">
    <property type="term" value="P:peptide catabolic process"/>
    <property type="evidence" value="ECO:0007669"/>
    <property type="project" value="TreeGrafter"/>
</dbReference>
<evidence type="ECO:0000313" key="14">
    <source>
        <dbReference type="EMBL" id="KAK9803097.1"/>
    </source>
</evidence>
<dbReference type="Gene3D" id="2.60.40.1730">
    <property type="entry name" value="tricorn interacting facor f3 domain"/>
    <property type="match status" value="1"/>
</dbReference>
<dbReference type="GO" id="GO:0070006">
    <property type="term" value="F:metalloaminopeptidase activity"/>
    <property type="evidence" value="ECO:0007669"/>
    <property type="project" value="TreeGrafter"/>
</dbReference>
<feature type="binding site" evidence="8">
    <location>
        <position position="355"/>
    </location>
    <ligand>
        <name>Zn(2+)</name>
        <dbReference type="ChEBI" id="CHEBI:29105"/>
        <note>catalytic</note>
    </ligand>
</feature>
<evidence type="ECO:0000256" key="8">
    <source>
        <dbReference type="PIRSR" id="PIRSR634016-3"/>
    </source>
</evidence>
<dbReference type="InterPro" id="IPR001930">
    <property type="entry name" value="Peptidase_M1"/>
</dbReference>
<evidence type="ECO:0000256" key="10">
    <source>
        <dbReference type="RuleBase" id="RU364040"/>
    </source>
</evidence>
<feature type="site" description="Transition state stabilizer" evidence="9">
    <location>
        <position position="455"/>
    </location>
</feature>
<dbReference type="InterPro" id="IPR045357">
    <property type="entry name" value="Aminopeptidase_N-like_N"/>
</dbReference>
<dbReference type="PANTHER" id="PTHR11533:SF299">
    <property type="entry name" value="AMINOPEPTIDASE"/>
    <property type="match status" value="1"/>
</dbReference>
<keyword evidence="10" id="KW-0031">Aminopeptidase</keyword>
<dbReference type="GO" id="GO:0005737">
    <property type="term" value="C:cytoplasm"/>
    <property type="evidence" value="ECO:0007669"/>
    <property type="project" value="TreeGrafter"/>
</dbReference>
<keyword evidence="5 8" id="KW-0862">Zinc</keyword>
<dbReference type="PANTHER" id="PTHR11533">
    <property type="entry name" value="PROTEASE M1 ZINC METALLOPROTEASE"/>
    <property type="match status" value="1"/>
</dbReference>
<feature type="chain" id="PRO_5043362808" description="Aminopeptidase" evidence="11">
    <location>
        <begin position="22"/>
        <end position="838"/>
    </location>
</feature>
<feature type="binding site" evidence="8">
    <location>
        <position position="359"/>
    </location>
    <ligand>
        <name>Zn(2+)</name>
        <dbReference type="ChEBI" id="CHEBI:29105"/>
        <note>catalytic</note>
    </ligand>
</feature>
<evidence type="ECO:0000259" key="13">
    <source>
        <dbReference type="Pfam" id="PF17900"/>
    </source>
</evidence>
<dbReference type="GO" id="GO:0006508">
    <property type="term" value="P:proteolysis"/>
    <property type="evidence" value="ECO:0007669"/>
    <property type="project" value="UniProtKB-KW"/>
</dbReference>
<proteinExistence type="inferred from homology"/>
<keyword evidence="11" id="KW-0732">Signal</keyword>
<evidence type="ECO:0000256" key="7">
    <source>
        <dbReference type="PIRSR" id="PIRSR634016-1"/>
    </source>
</evidence>
<dbReference type="InterPro" id="IPR050344">
    <property type="entry name" value="Peptidase_M1_aminopeptidases"/>
</dbReference>
<gene>
    <name evidence="14" type="ORF">WJX73_001509</name>
</gene>
<dbReference type="InterPro" id="IPR034016">
    <property type="entry name" value="M1_APN-typ"/>
</dbReference>
<dbReference type="Pfam" id="PF01433">
    <property type="entry name" value="Peptidase_M1"/>
    <property type="match status" value="1"/>
</dbReference>
<dbReference type="EC" id="3.4.11.-" evidence="10"/>
<dbReference type="GO" id="GO:0008270">
    <property type="term" value="F:zinc ion binding"/>
    <property type="evidence" value="ECO:0007669"/>
    <property type="project" value="UniProtKB-UniRule"/>
</dbReference>
<name>A0AAW1P457_9CHLO</name>
<keyword evidence="4 10" id="KW-0378">Hydrolase</keyword>
<evidence type="ECO:0000256" key="2">
    <source>
        <dbReference type="ARBA" id="ARBA00022670"/>
    </source>
</evidence>
<keyword evidence="3 8" id="KW-0479">Metal-binding</keyword>
<dbReference type="PRINTS" id="PR00756">
    <property type="entry name" value="ALADIPTASE"/>
</dbReference>
<dbReference type="SUPFAM" id="SSF63737">
    <property type="entry name" value="Leukotriene A4 hydrolase N-terminal domain"/>
    <property type="match status" value="1"/>
</dbReference>
<evidence type="ECO:0000259" key="12">
    <source>
        <dbReference type="Pfam" id="PF01433"/>
    </source>
</evidence>